<dbReference type="GO" id="GO:0005576">
    <property type="term" value="C:extracellular region"/>
    <property type="evidence" value="ECO:0007669"/>
    <property type="project" value="UniProtKB-SubCell"/>
</dbReference>
<keyword evidence="3" id="KW-0732">Signal</keyword>
<name>A0AAV7MS16_PLEWA</name>
<keyword evidence="6" id="KW-1185">Reference proteome</keyword>
<organism evidence="5 6">
    <name type="scientific">Pleurodeles waltl</name>
    <name type="common">Iberian ribbed newt</name>
    <dbReference type="NCBI Taxonomy" id="8319"/>
    <lineage>
        <taxon>Eukaryota</taxon>
        <taxon>Metazoa</taxon>
        <taxon>Chordata</taxon>
        <taxon>Craniata</taxon>
        <taxon>Vertebrata</taxon>
        <taxon>Euteleostomi</taxon>
        <taxon>Amphibia</taxon>
        <taxon>Batrachia</taxon>
        <taxon>Caudata</taxon>
        <taxon>Salamandroidea</taxon>
        <taxon>Salamandridae</taxon>
        <taxon>Pleurodelinae</taxon>
        <taxon>Pleurodeles</taxon>
    </lineage>
</organism>
<feature type="chain" id="PRO_5043417553" description="UPAR/Ly6 domain-containing protein" evidence="3">
    <location>
        <begin position="17"/>
        <end position="268"/>
    </location>
</feature>
<feature type="signal peptide" evidence="3">
    <location>
        <begin position="1"/>
        <end position="16"/>
    </location>
</feature>
<protein>
    <recommendedName>
        <fullName evidence="4">UPAR/Ly6 domain-containing protein</fullName>
    </recommendedName>
</protein>
<sequence>MRTLLFLCLIFSVVSGGSTLVCKACSGYKGCIGVKSFCLPSEKSCAIFRTWATLGKVSTPSFVRTCFKGPSTCNTLYSVSAGKFRVTSYSKCCSANLCNTGSLNWPPMNTTVNGLQCPSCYTRNAASCNANTTIDCRGGENRCIRFAGIVKTDSGSFQTSFRGCATQSTCRAGVEALYPDASVKQGTLRVLLRQLEDQLRDLEKHYCVSADVSLLAEARAHHDQYDDAARREVCYLGKATGLAKCLLISCAHSAPVNILFHYSTSRPA</sequence>
<dbReference type="Gene3D" id="2.10.60.10">
    <property type="entry name" value="CD59"/>
    <property type="match status" value="1"/>
</dbReference>
<gene>
    <name evidence="5" type="ORF">NDU88_003298</name>
</gene>
<accession>A0AAV7MS16</accession>
<proteinExistence type="predicted"/>
<evidence type="ECO:0000313" key="5">
    <source>
        <dbReference type="EMBL" id="KAJ1105894.1"/>
    </source>
</evidence>
<feature type="domain" description="UPAR/Ly6" evidence="4">
    <location>
        <begin position="113"/>
        <end position="172"/>
    </location>
</feature>
<dbReference type="PANTHER" id="PTHR20914">
    <property type="entry name" value="LY6/PLAUR DOMAIN-CONTAINING PROTEIN 8"/>
    <property type="match status" value="1"/>
</dbReference>
<feature type="domain" description="UPAR/Ly6" evidence="4">
    <location>
        <begin position="19"/>
        <end position="100"/>
    </location>
</feature>
<evidence type="ECO:0000259" key="4">
    <source>
        <dbReference type="Pfam" id="PF00021"/>
    </source>
</evidence>
<evidence type="ECO:0000256" key="2">
    <source>
        <dbReference type="ARBA" id="ARBA00022525"/>
    </source>
</evidence>
<dbReference type="AlphaFoldDB" id="A0AAV7MS16"/>
<dbReference type="InterPro" id="IPR045860">
    <property type="entry name" value="Snake_toxin-like_sf"/>
</dbReference>
<evidence type="ECO:0000256" key="3">
    <source>
        <dbReference type="SAM" id="SignalP"/>
    </source>
</evidence>
<comment type="subcellular location">
    <subcellularLocation>
        <location evidence="1">Secreted</location>
    </subcellularLocation>
</comment>
<dbReference type="EMBL" id="JANPWB010000013">
    <property type="protein sequence ID" value="KAJ1105894.1"/>
    <property type="molecule type" value="Genomic_DNA"/>
</dbReference>
<dbReference type="Pfam" id="PF00021">
    <property type="entry name" value="UPAR_LY6"/>
    <property type="match status" value="2"/>
</dbReference>
<reference evidence="5" key="1">
    <citation type="journal article" date="2022" name="bioRxiv">
        <title>Sequencing and chromosome-scale assembly of the giantPleurodeles waltlgenome.</title>
        <authorList>
            <person name="Brown T."/>
            <person name="Elewa A."/>
            <person name="Iarovenko S."/>
            <person name="Subramanian E."/>
            <person name="Araus A.J."/>
            <person name="Petzold A."/>
            <person name="Susuki M."/>
            <person name="Suzuki K.-i.T."/>
            <person name="Hayashi T."/>
            <person name="Toyoda A."/>
            <person name="Oliveira C."/>
            <person name="Osipova E."/>
            <person name="Leigh N.D."/>
            <person name="Simon A."/>
            <person name="Yun M.H."/>
        </authorList>
    </citation>
    <scope>NUCLEOTIDE SEQUENCE</scope>
    <source>
        <strain evidence="5">20211129_DDA</strain>
        <tissue evidence="5">Liver</tissue>
    </source>
</reference>
<evidence type="ECO:0000313" key="6">
    <source>
        <dbReference type="Proteomes" id="UP001066276"/>
    </source>
</evidence>
<dbReference type="InterPro" id="IPR050918">
    <property type="entry name" value="CNF-like_PLA2_Inhibitor"/>
</dbReference>
<dbReference type="Proteomes" id="UP001066276">
    <property type="component" value="Chromosome 9"/>
</dbReference>
<dbReference type="SUPFAM" id="SSF57302">
    <property type="entry name" value="Snake toxin-like"/>
    <property type="match status" value="2"/>
</dbReference>
<dbReference type="CDD" id="cd23572">
    <property type="entry name" value="TFP_LU_ECD_PINLYP_rpt2"/>
    <property type="match status" value="1"/>
</dbReference>
<keyword evidence="2" id="KW-0964">Secreted</keyword>
<dbReference type="PANTHER" id="PTHR20914:SF9">
    <property type="entry name" value="COILED, ISOFORM A"/>
    <property type="match status" value="1"/>
</dbReference>
<comment type="caution">
    <text evidence="5">The sequence shown here is derived from an EMBL/GenBank/DDBJ whole genome shotgun (WGS) entry which is preliminary data.</text>
</comment>
<dbReference type="InterPro" id="IPR016054">
    <property type="entry name" value="LY6_UPA_recep-like"/>
</dbReference>
<evidence type="ECO:0000256" key="1">
    <source>
        <dbReference type="ARBA" id="ARBA00004613"/>
    </source>
</evidence>